<dbReference type="InterPro" id="IPR044285">
    <property type="entry name" value="PWP1"/>
</dbReference>
<dbReference type="PANTHER" id="PTHR14091">
    <property type="entry name" value="PERIODIC TRYPTOPHAN PROTEIN 1"/>
    <property type="match status" value="1"/>
</dbReference>
<keyword evidence="3" id="KW-0677">Repeat</keyword>
<evidence type="ECO:0000313" key="5">
    <source>
        <dbReference type="EMBL" id="KAK2196063.1"/>
    </source>
</evidence>
<dbReference type="KEGG" id="bdw:94336959"/>
<dbReference type="PROSITE" id="PS50294">
    <property type="entry name" value="WD_REPEATS_REGION"/>
    <property type="match status" value="1"/>
</dbReference>
<proteinExistence type="predicted"/>
<name>A0AAD9PKJ2_9APIC</name>
<dbReference type="Proteomes" id="UP001214638">
    <property type="component" value="Unassembled WGS sequence"/>
</dbReference>
<dbReference type="GeneID" id="94336959"/>
<keyword evidence="2 4" id="KW-0853">WD repeat</keyword>
<evidence type="ECO:0000256" key="1">
    <source>
        <dbReference type="ARBA" id="ARBA00022553"/>
    </source>
</evidence>
<dbReference type="AlphaFoldDB" id="A0AAD9PKJ2"/>
<evidence type="ECO:0000313" key="6">
    <source>
        <dbReference type="Proteomes" id="UP001214638"/>
    </source>
</evidence>
<dbReference type="GO" id="GO:0006364">
    <property type="term" value="P:rRNA processing"/>
    <property type="evidence" value="ECO:0007669"/>
    <property type="project" value="InterPro"/>
</dbReference>
<gene>
    <name evidence="5" type="ORF">BdWA1_002662</name>
</gene>
<dbReference type="RefSeq" id="XP_067802905.1">
    <property type="nucleotide sequence ID" value="XM_067947683.1"/>
</dbReference>
<protein>
    <submittedName>
        <fullName evidence="5">Bifunctional WD40 repeat/WD40-YVTN repeat-like-containing domain superfamily/Periodic tryptophan protein 1/WD40-repeat-containing domain superfamily/WD40 repeat</fullName>
    </submittedName>
</protein>
<dbReference type="InterPro" id="IPR036322">
    <property type="entry name" value="WD40_repeat_dom_sf"/>
</dbReference>
<dbReference type="Pfam" id="PF00400">
    <property type="entry name" value="WD40"/>
    <property type="match status" value="1"/>
</dbReference>
<dbReference type="SMART" id="SM00320">
    <property type="entry name" value="WD40"/>
    <property type="match status" value="4"/>
</dbReference>
<feature type="repeat" description="WD" evidence="4">
    <location>
        <begin position="180"/>
        <end position="222"/>
    </location>
</feature>
<sequence length="363" mass="40102">MNVISCVQWLQRSCCDANFFRSYIHNDAEDDEGVERIETNNSPLLDEISKEFDLENYDNDDLVPSEQFFTISNGDVDGIQQEQEDIEVRILDNADRVLIAGCSSDDSASLDIYLYNVDYCGLEAIHSILLPSFPLSCQVIPHADPLVAVGTFEPHIEIWRVGEVDNLVPCMTLSHKSKHQNGHKDAVTSLSISSHVTQLLASGSADTTIKIWDLNEQAPLNTLQQREKVQVVSFNPSDPCTLISGLEKGTMNLVDIRSNKIESTMQLGSDTECCQWYKGDTLIAHKKACTSLQITNDILVTCGLGAKTNVYKLDPNPIKIAGKNLQGGPIFSVCNSPDDPLIMAFGAESLVIWDLELIPDIKV</sequence>
<dbReference type="PANTHER" id="PTHR14091:SF0">
    <property type="entry name" value="PERIODIC TRYPTOPHAN PROTEIN 1 HOMOLOG"/>
    <property type="match status" value="1"/>
</dbReference>
<dbReference type="SUPFAM" id="SSF50978">
    <property type="entry name" value="WD40 repeat-like"/>
    <property type="match status" value="1"/>
</dbReference>
<accession>A0AAD9PKJ2</accession>
<evidence type="ECO:0000256" key="4">
    <source>
        <dbReference type="PROSITE-ProRule" id="PRU00221"/>
    </source>
</evidence>
<organism evidence="5 6">
    <name type="scientific">Babesia duncani</name>
    <dbReference type="NCBI Taxonomy" id="323732"/>
    <lineage>
        <taxon>Eukaryota</taxon>
        <taxon>Sar</taxon>
        <taxon>Alveolata</taxon>
        <taxon>Apicomplexa</taxon>
        <taxon>Aconoidasida</taxon>
        <taxon>Piroplasmida</taxon>
        <taxon>Babesiidae</taxon>
        <taxon>Babesia</taxon>
    </lineage>
</organism>
<dbReference type="InterPro" id="IPR015943">
    <property type="entry name" value="WD40/YVTN_repeat-like_dom_sf"/>
</dbReference>
<dbReference type="EMBL" id="JALLKP010000003">
    <property type="protein sequence ID" value="KAK2196063.1"/>
    <property type="molecule type" value="Genomic_DNA"/>
</dbReference>
<dbReference type="InterPro" id="IPR001680">
    <property type="entry name" value="WD40_rpt"/>
</dbReference>
<keyword evidence="6" id="KW-1185">Reference proteome</keyword>
<comment type="caution">
    <text evidence="5">The sequence shown here is derived from an EMBL/GenBank/DDBJ whole genome shotgun (WGS) entry which is preliminary data.</text>
</comment>
<evidence type="ECO:0000256" key="2">
    <source>
        <dbReference type="ARBA" id="ARBA00022574"/>
    </source>
</evidence>
<dbReference type="GO" id="GO:0005634">
    <property type="term" value="C:nucleus"/>
    <property type="evidence" value="ECO:0007669"/>
    <property type="project" value="TreeGrafter"/>
</dbReference>
<reference evidence="5" key="1">
    <citation type="journal article" date="2023" name="Nat. Microbiol.">
        <title>Babesia duncani multi-omics identifies virulence factors and drug targets.</title>
        <authorList>
            <person name="Singh P."/>
            <person name="Lonardi S."/>
            <person name="Liang Q."/>
            <person name="Vydyam P."/>
            <person name="Khabirova E."/>
            <person name="Fang T."/>
            <person name="Gihaz S."/>
            <person name="Thekkiniath J."/>
            <person name="Munshi M."/>
            <person name="Abel S."/>
            <person name="Ciampossin L."/>
            <person name="Batugedara G."/>
            <person name="Gupta M."/>
            <person name="Lu X.M."/>
            <person name="Lenz T."/>
            <person name="Chakravarty S."/>
            <person name="Cornillot E."/>
            <person name="Hu Y."/>
            <person name="Ma W."/>
            <person name="Gonzalez L.M."/>
            <person name="Sanchez S."/>
            <person name="Estrada K."/>
            <person name="Sanchez-Flores A."/>
            <person name="Montero E."/>
            <person name="Harb O.S."/>
            <person name="Le Roch K.G."/>
            <person name="Mamoun C.B."/>
        </authorList>
    </citation>
    <scope>NUCLEOTIDE SEQUENCE</scope>
    <source>
        <strain evidence="5">WA1</strain>
    </source>
</reference>
<dbReference type="PROSITE" id="PS50082">
    <property type="entry name" value="WD_REPEATS_2"/>
    <property type="match status" value="1"/>
</dbReference>
<dbReference type="InterPro" id="IPR019775">
    <property type="entry name" value="WD40_repeat_CS"/>
</dbReference>
<dbReference type="PROSITE" id="PS00678">
    <property type="entry name" value="WD_REPEATS_1"/>
    <property type="match status" value="1"/>
</dbReference>
<keyword evidence="1" id="KW-0597">Phosphoprotein</keyword>
<evidence type="ECO:0000256" key="3">
    <source>
        <dbReference type="ARBA" id="ARBA00022737"/>
    </source>
</evidence>
<dbReference type="Gene3D" id="2.130.10.10">
    <property type="entry name" value="YVTN repeat-like/Quinoprotein amine dehydrogenase"/>
    <property type="match status" value="1"/>
</dbReference>